<feature type="chain" id="PRO_5026963677" evidence="1">
    <location>
        <begin position="27"/>
        <end position="130"/>
    </location>
</feature>
<sequence>MYFCRVQRKKLLAALAPLTLVLSACATTGSPETQTTTQQLGGAALKIAINAKCTTELNNIPAWQTATRLMTTTQKQNIQTEICGCVSEKAPQSVTAVDLATAAIDPAARATIVGNVVAKTINACVAEAVN</sequence>
<accession>A0A6N1MZV8</accession>
<evidence type="ECO:0000313" key="3">
    <source>
        <dbReference type="Proteomes" id="UP000509126"/>
    </source>
</evidence>
<name>A0A6N1MZV8_ACILW</name>
<dbReference type="EMBL" id="CP054803">
    <property type="protein sequence ID" value="QKU23010.1"/>
    <property type="molecule type" value="Genomic_DNA"/>
</dbReference>
<evidence type="ECO:0000256" key="1">
    <source>
        <dbReference type="SAM" id="SignalP"/>
    </source>
</evidence>
<evidence type="ECO:0000313" key="2">
    <source>
        <dbReference type="EMBL" id="QKU23010.1"/>
    </source>
</evidence>
<dbReference type="RefSeq" id="WP_174894721.1">
    <property type="nucleotide sequence ID" value="NZ_CP054803.1"/>
</dbReference>
<keyword evidence="1" id="KW-0732">Signal</keyword>
<protein>
    <submittedName>
        <fullName evidence="2">Uncharacterized protein</fullName>
    </submittedName>
</protein>
<dbReference type="PROSITE" id="PS51257">
    <property type="entry name" value="PROKAR_LIPOPROTEIN"/>
    <property type="match status" value="1"/>
</dbReference>
<reference evidence="2 3" key="1">
    <citation type="submission" date="2019-11" db="EMBL/GenBank/DDBJ databases">
        <title>FDA dAtabase for Regulatory Grade micrObial Sequences (FDA-ARGOS): Supporting development and validation of Infectious Disease Dx tests.</title>
        <authorList>
            <person name="Patel R."/>
            <person name="Rucinski S."/>
            <person name="Tallon L."/>
            <person name="Sadzewicz L."/>
            <person name="Vavikolanu K."/>
            <person name="Mehta A."/>
            <person name="Aluvathingal J."/>
            <person name="Nadendla S."/>
            <person name="Nandy P."/>
            <person name="Geyer C."/>
            <person name="Yan Y."/>
            <person name="Sichtig H."/>
        </authorList>
    </citation>
    <scope>NUCLEOTIDE SEQUENCE [LARGE SCALE GENOMIC DNA]</scope>
    <source>
        <strain evidence="2 3">FDAARGOS_557</strain>
    </source>
</reference>
<feature type="signal peptide" evidence="1">
    <location>
        <begin position="1"/>
        <end position="26"/>
    </location>
</feature>
<organism evidence="2 3">
    <name type="scientific">Acinetobacter lwoffii</name>
    <dbReference type="NCBI Taxonomy" id="28090"/>
    <lineage>
        <taxon>Bacteria</taxon>
        <taxon>Pseudomonadati</taxon>
        <taxon>Pseudomonadota</taxon>
        <taxon>Gammaproteobacteria</taxon>
        <taxon>Moraxellales</taxon>
        <taxon>Moraxellaceae</taxon>
        <taxon>Acinetobacter</taxon>
    </lineage>
</organism>
<proteinExistence type="predicted"/>
<dbReference type="AlphaFoldDB" id="A0A6N1MZV8"/>
<dbReference type="Proteomes" id="UP000509126">
    <property type="component" value="Chromosome"/>
</dbReference>
<gene>
    <name evidence="2" type="ORF">FOB19_07005</name>
</gene>